<evidence type="ECO:0000256" key="7">
    <source>
        <dbReference type="ARBA" id="ARBA00023315"/>
    </source>
</evidence>
<dbReference type="InterPro" id="IPR009081">
    <property type="entry name" value="PP-bd_ACP"/>
</dbReference>
<dbReference type="PROSITE" id="PS50075">
    <property type="entry name" value="CARRIER"/>
    <property type="match status" value="1"/>
</dbReference>
<sequence>MTTTTTEDRLRDYLKRATTDLRRTRQALDAAEERAREPLAVIGTACRLPGGADSPAALWRLVDEGRDAVGPFPDDRGWDLDALYDPDPARPGTSYARHGGFLTSPGDFDAAFFGIGPREALTMDPQQRLLLETGWEAVERAGIDPVSLRGSDTGVFVGLVAQDYAPRPHEVPGELDGHFMTGNAASVASGRLAYTLGLEGPAVTVDTACSSSLVALHLAGQALRAGECRLALVGGVCVLAGPRVFLEFSRQRGLAPDGRCKAFAAAADGTGLAEGAGMLLVERLSDARRLGHPVLALVRGSAVNQDGASNGLTAPSGPAQERVIRRALDQARLTPDEVDAVEAHGTGTTLGDPIEAHALLATYGKSRQAPLWIGSLKSNIGHSQAAAGVAGVIKTIEALRHEKLPATLHVDRPSPHIDWSAGPVRPLTEPRPWPRTEGRARRAAVSSFGISGTNAHVVLEEAPDLPAPPPYLPTAHLPAPAAPARDATAPHTTAPSLPRPPRPWIITARTDQALRDAAAALLAHLDGAPGAPTDDIAHWLAHGRTRFPRRAAVTGTDRGSLRDALRALADGRPAPGLALVSPRAAGPLVLAFSGQGSQRAGMGRDLYAAHTVFGAALDDVLDRLAPKLSGHLPLPLKEVMFADAGTPEADLLQRTGYTQTALFAFQLALVRLLEAHGLRADAVIGHSIGELAAAHVAGVLGLDDAVALVAARALSMERLPRERGAMLSVQAAERHVRPLLRPHADRIAVAAVNGTRSTVVSGDLDAVRAVEERCAKLGHRTRRLTVSHAFHSPHMDPVLDALHATARTLTAAPPRLPLASNVTGTTAGPGDLADPGYWARHARGTVRFHDGLRALAEAHAGHPTYLEVGPDATLTPLIAVAQPDTVHVPLQRRDLPQTQALDLALTTLTLHGRTVAPAEEALRHTPVTPPTELPTYPFQRQRYWLTTPGPHPGAAAPQNLQRPDPDGGFGGLLTAAEGPARERLLLERIRAHAAEVLGHEGPDAVAGDAAFQEVGLTSFALLDLRNRLCADTGLELAPVVVFDHPTPAALAAHLHRTLPAHPVPASEAV</sequence>
<dbReference type="InterPro" id="IPR018201">
    <property type="entry name" value="Ketoacyl_synth_AS"/>
</dbReference>
<dbReference type="InterPro" id="IPR015083">
    <property type="entry name" value="NorB/c/GfsB-D-like_docking"/>
</dbReference>
<evidence type="ECO:0008006" key="13">
    <source>
        <dbReference type="Google" id="ProtNLM"/>
    </source>
</evidence>
<evidence type="ECO:0000256" key="8">
    <source>
        <dbReference type="SAM" id="MobiDB-lite"/>
    </source>
</evidence>
<feature type="domain" description="Carrier" evidence="9">
    <location>
        <begin position="983"/>
        <end position="1058"/>
    </location>
</feature>
<dbReference type="InterPro" id="IPR001227">
    <property type="entry name" value="Ac_transferase_dom_sf"/>
</dbReference>
<dbReference type="SUPFAM" id="SSF101173">
    <property type="entry name" value="Docking domain B of the erythromycin polyketide synthase (DEBS)"/>
    <property type="match status" value="1"/>
</dbReference>
<dbReference type="SMART" id="SM00825">
    <property type="entry name" value="PKS_KS"/>
    <property type="match status" value="1"/>
</dbReference>
<evidence type="ECO:0000256" key="4">
    <source>
        <dbReference type="ARBA" id="ARBA00022679"/>
    </source>
</evidence>
<dbReference type="InterPro" id="IPR016036">
    <property type="entry name" value="Malonyl_transacylase_ACP-bd"/>
</dbReference>
<keyword evidence="3" id="KW-0597">Phosphoprotein</keyword>
<dbReference type="SMART" id="SM00827">
    <property type="entry name" value="PKS_AT"/>
    <property type="match status" value="1"/>
</dbReference>
<keyword evidence="4" id="KW-0808">Transferase</keyword>
<dbReference type="Pfam" id="PF00698">
    <property type="entry name" value="Acyl_transf_1"/>
    <property type="match status" value="1"/>
</dbReference>
<dbReference type="InterPro" id="IPR014030">
    <property type="entry name" value="Ketoacyl_synth_N"/>
</dbReference>
<dbReference type="InterPro" id="IPR014031">
    <property type="entry name" value="Ketoacyl_synth_C"/>
</dbReference>
<accession>A0ABN4G4Z8</accession>
<dbReference type="InterPro" id="IPR036736">
    <property type="entry name" value="ACP-like_sf"/>
</dbReference>
<dbReference type="Pfam" id="PF02801">
    <property type="entry name" value="Ketoacyl-synt_C"/>
    <property type="match status" value="1"/>
</dbReference>
<keyword evidence="2" id="KW-0596">Phosphopantetheine</keyword>
<feature type="domain" description="Ketosynthase family 3 (KS3)" evidence="10">
    <location>
        <begin position="36"/>
        <end position="461"/>
    </location>
</feature>
<dbReference type="Pfam" id="PF00550">
    <property type="entry name" value="PP-binding"/>
    <property type="match status" value="1"/>
</dbReference>
<evidence type="ECO:0000256" key="5">
    <source>
        <dbReference type="ARBA" id="ARBA00023194"/>
    </source>
</evidence>
<evidence type="ECO:0000256" key="1">
    <source>
        <dbReference type="ARBA" id="ARBA00001957"/>
    </source>
</evidence>
<dbReference type="InterPro" id="IPR036299">
    <property type="entry name" value="Polyketide_synth_docking_sf"/>
</dbReference>
<dbReference type="InterPro" id="IPR014043">
    <property type="entry name" value="Acyl_transferase_dom"/>
</dbReference>
<dbReference type="InterPro" id="IPR016035">
    <property type="entry name" value="Acyl_Trfase/lysoPLipase"/>
</dbReference>
<dbReference type="Gene3D" id="3.30.70.3290">
    <property type="match status" value="1"/>
</dbReference>
<dbReference type="SUPFAM" id="SSF47336">
    <property type="entry name" value="ACP-like"/>
    <property type="match status" value="1"/>
</dbReference>
<dbReference type="Gene3D" id="3.40.366.10">
    <property type="entry name" value="Malonyl-Coenzyme A Acyl Carrier Protein, domain 2"/>
    <property type="match status" value="1"/>
</dbReference>
<protein>
    <recommendedName>
        <fullName evidence="13">Carrier domain-containing protein</fullName>
    </recommendedName>
</protein>
<dbReference type="InterPro" id="IPR016039">
    <property type="entry name" value="Thiolase-like"/>
</dbReference>
<dbReference type="SUPFAM" id="SSF55048">
    <property type="entry name" value="Probable ACP-binding domain of malonyl-CoA ACP transacylase"/>
    <property type="match status" value="1"/>
</dbReference>
<dbReference type="PANTHER" id="PTHR43775:SF51">
    <property type="entry name" value="INACTIVE PHENOLPHTHIOCEROL SYNTHESIS POLYKETIDE SYNTHASE TYPE I PKS1-RELATED"/>
    <property type="match status" value="1"/>
</dbReference>
<dbReference type="Gene3D" id="3.40.47.10">
    <property type="match status" value="1"/>
</dbReference>
<feature type="region of interest" description="Disordered" evidence="8">
    <location>
        <begin position="419"/>
        <end position="438"/>
    </location>
</feature>
<organism evidence="11 12">
    <name type="scientific">Streptomyces incarnatus</name>
    <dbReference type="NCBI Taxonomy" id="665007"/>
    <lineage>
        <taxon>Bacteria</taxon>
        <taxon>Bacillati</taxon>
        <taxon>Actinomycetota</taxon>
        <taxon>Actinomycetes</taxon>
        <taxon>Kitasatosporales</taxon>
        <taxon>Streptomycetaceae</taxon>
        <taxon>Streptomyces</taxon>
    </lineage>
</organism>
<keyword evidence="6" id="KW-0511">Multifunctional enzyme</keyword>
<evidence type="ECO:0000259" key="10">
    <source>
        <dbReference type="PROSITE" id="PS52004"/>
    </source>
</evidence>
<dbReference type="InterPro" id="IPR032821">
    <property type="entry name" value="PKS_assoc"/>
</dbReference>
<feature type="compositionally biased region" description="Low complexity" evidence="8">
    <location>
        <begin position="475"/>
        <end position="495"/>
    </location>
</feature>
<evidence type="ECO:0000313" key="12">
    <source>
        <dbReference type="Proteomes" id="UP000035366"/>
    </source>
</evidence>
<evidence type="ECO:0000256" key="6">
    <source>
        <dbReference type="ARBA" id="ARBA00023268"/>
    </source>
</evidence>
<dbReference type="PANTHER" id="PTHR43775">
    <property type="entry name" value="FATTY ACID SYNTHASE"/>
    <property type="match status" value="1"/>
</dbReference>
<keyword evidence="12" id="KW-1185">Reference proteome</keyword>
<evidence type="ECO:0000259" key="9">
    <source>
        <dbReference type="PROSITE" id="PS50075"/>
    </source>
</evidence>
<dbReference type="Pfam" id="PF08990">
    <property type="entry name" value="Docking"/>
    <property type="match status" value="1"/>
</dbReference>
<dbReference type="PROSITE" id="PS52004">
    <property type="entry name" value="KS3_2"/>
    <property type="match status" value="1"/>
</dbReference>
<dbReference type="SMART" id="SM00823">
    <property type="entry name" value="PKS_PP"/>
    <property type="match status" value="1"/>
</dbReference>
<dbReference type="Gene3D" id="1.10.1200.10">
    <property type="entry name" value="ACP-like"/>
    <property type="match status" value="1"/>
</dbReference>
<gene>
    <name evidence="11" type="ORF">ABB07_01840</name>
</gene>
<dbReference type="Pfam" id="PF16197">
    <property type="entry name" value="KAsynt_C_assoc"/>
    <property type="match status" value="1"/>
</dbReference>
<dbReference type="SUPFAM" id="SSF53901">
    <property type="entry name" value="Thiolase-like"/>
    <property type="match status" value="1"/>
</dbReference>
<keyword evidence="5" id="KW-0045">Antibiotic biosynthesis</keyword>
<dbReference type="InterPro" id="IPR050091">
    <property type="entry name" value="PKS_NRPS_Biosynth_Enz"/>
</dbReference>
<dbReference type="Proteomes" id="UP000035366">
    <property type="component" value="Chromosome"/>
</dbReference>
<feature type="region of interest" description="Disordered" evidence="8">
    <location>
        <begin position="475"/>
        <end position="503"/>
    </location>
</feature>
<name>A0ABN4G4Z8_9ACTN</name>
<dbReference type="CDD" id="cd00833">
    <property type="entry name" value="PKS"/>
    <property type="match status" value="1"/>
</dbReference>
<evidence type="ECO:0000313" key="11">
    <source>
        <dbReference type="EMBL" id="AKJ08820.1"/>
    </source>
</evidence>
<dbReference type="SUPFAM" id="SSF52151">
    <property type="entry name" value="FabD/lysophospholipase-like"/>
    <property type="match status" value="1"/>
</dbReference>
<comment type="cofactor">
    <cofactor evidence="1">
        <name>pantetheine 4'-phosphate</name>
        <dbReference type="ChEBI" id="CHEBI:47942"/>
    </cofactor>
</comment>
<dbReference type="PROSITE" id="PS00606">
    <property type="entry name" value="KS3_1"/>
    <property type="match status" value="1"/>
</dbReference>
<evidence type="ECO:0000256" key="3">
    <source>
        <dbReference type="ARBA" id="ARBA00022553"/>
    </source>
</evidence>
<proteinExistence type="predicted"/>
<evidence type="ECO:0000256" key="2">
    <source>
        <dbReference type="ARBA" id="ARBA00022450"/>
    </source>
</evidence>
<dbReference type="Pfam" id="PF00109">
    <property type="entry name" value="ketoacyl-synt"/>
    <property type="match status" value="1"/>
</dbReference>
<dbReference type="EMBL" id="CP011497">
    <property type="protein sequence ID" value="AKJ08820.1"/>
    <property type="molecule type" value="Genomic_DNA"/>
</dbReference>
<reference evidence="11 12" key="1">
    <citation type="journal article" date="2015" name="ISME J.">
        <title>Draft Genome Sequence of Streptomyces incarnatus NRRL8089, which Produces the Nucleoside Antibiotic Sinefungin.</title>
        <authorList>
            <person name="Oshima K."/>
            <person name="Hattori M."/>
            <person name="Shimizu H."/>
            <person name="Fukuda K."/>
            <person name="Nemoto M."/>
            <person name="Inagaki K."/>
            <person name="Tamura T."/>
        </authorList>
    </citation>
    <scope>NUCLEOTIDE SEQUENCE [LARGE SCALE GENOMIC DNA]</scope>
    <source>
        <strain evidence="11 12">NRRL 8089</strain>
    </source>
</reference>
<dbReference type="InterPro" id="IPR020841">
    <property type="entry name" value="PKS_Beta-ketoAc_synthase_dom"/>
</dbReference>
<dbReference type="InterPro" id="IPR020806">
    <property type="entry name" value="PKS_PP-bd"/>
</dbReference>
<keyword evidence="7" id="KW-0012">Acyltransferase</keyword>